<dbReference type="InterPro" id="IPR035986">
    <property type="entry name" value="PKD_dom_sf"/>
</dbReference>
<dbReference type="SMART" id="SM00089">
    <property type="entry name" value="PKD"/>
    <property type="match status" value="1"/>
</dbReference>
<dbReference type="STRING" id="70996.SE18_26640"/>
<dbReference type="PATRIC" id="fig|70996.4.peg.1860"/>
<dbReference type="InterPro" id="IPR011042">
    <property type="entry name" value="6-blade_b-propeller_TolB-like"/>
</dbReference>
<dbReference type="Gene3D" id="2.120.10.30">
    <property type="entry name" value="TolB, C-terminal domain"/>
    <property type="match status" value="1"/>
</dbReference>
<dbReference type="InterPro" id="IPR012938">
    <property type="entry name" value="Glc/Sorbosone_DH"/>
</dbReference>
<evidence type="ECO:0000313" key="3">
    <source>
        <dbReference type="Proteomes" id="UP000050277"/>
    </source>
</evidence>
<dbReference type="RefSeq" id="WP_054537505.1">
    <property type="nucleotide sequence ID" value="NZ_LGKP01000046.1"/>
</dbReference>
<sequence>MSRWLIVVALIFSSLSISFVRQVQPDVAPTAVPAGFTQSVVVPANSLDAPTAFTWLPSGEMLITQQNGQLLAWNGTSTRTVLSLGSRVCYDFERGLLGIAVDPQFTSGRPYVYIYYTFNKFNQTPNSCPQQSETVNPVNRVSRFTWSNNALDLSSESVLLDNITSYNGNHNAGDLGFGKDGKLFVSVGDGGCDYLDSGCGGANDASRERHTLLGKILRINADGTIPSDNPFTGTGTARCNTGAAASGTICQETWAWGFRNPYRMTFDPNATGVRLFVNDVGQNIREEIDEVVAGKDYGWNCREGTRVNNSTGPCSPTPANMVDPIYEYSHGNAGAPFTNCNSITGGAFVPANTFPSNYSGYMFGDYVCGKIFMISAQAPYSSVLTFSDNPGSVTHMAFGPNGAQQALYYATYANGGEIRRISYNGAAGLNSAFTANPSFGAAPLAVTFSATTPSSGATYFWNFGNGTTRQTSTASTSYTYTSNGTYTATLYLRGSNGDISSVSQAVVRIGATAPVASITEPSPSALFAVGQSIQVRGQASDAEQGTLPASALSWKVILHHDTHTHPYLTQPTTNSFSFTAPAPEDLLAASNSYLELELTATDNSGLNHVVTQTLQPRKVNITLASTPNANANFVVNNDPIEADEPFVSWQGYVLRVTAPVYIDNNRWWRFVRWSDNNTSNPRNVTTPASATTYTAVYEEFTPEQVYLPVVRK</sequence>
<dbReference type="Pfam" id="PF07995">
    <property type="entry name" value="GSDH"/>
    <property type="match status" value="1"/>
</dbReference>
<organism evidence="2 3">
    <name type="scientific">Herpetosiphon geysericola</name>
    <dbReference type="NCBI Taxonomy" id="70996"/>
    <lineage>
        <taxon>Bacteria</taxon>
        <taxon>Bacillati</taxon>
        <taxon>Chloroflexota</taxon>
        <taxon>Chloroflexia</taxon>
        <taxon>Herpetosiphonales</taxon>
        <taxon>Herpetosiphonaceae</taxon>
        <taxon>Herpetosiphon</taxon>
    </lineage>
</organism>
<feature type="domain" description="PKD" evidence="1">
    <location>
        <begin position="429"/>
        <end position="506"/>
    </location>
</feature>
<evidence type="ECO:0000259" key="1">
    <source>
        <dbReference type="PROSITE" id="PS50093"/>
    </source>
</evidence>
<dbReference type="InterPro" id="IPR022409">
    <property type="entry name" value="PKD/Chitinase_dom"/>
</dbReference>
<reference evidence="2 3" key="1">
    <citation type="submission" date="2015-07" db="EMBL/GenBank/DDBJ databases">
        <title>Whole genome sequence of Herpetosiphon geysericola DSM 7119.</title>
        <authorList>
            <person name="Hemp J."/>
            <person name="Ward L.M."/>
            <person name="Pace L.A."/>
            <person name="Fischer W.W."/>
        </authorList>
    </citation>
    <scope>NUCLEOTIDE SEQUENCE [LARGE SCALE GENOMIC DNA]</scope>
    <source>
        <strain evidence="2 3">DSM 7119</strain>
    </source>
</reference>
<dbReference type="CDD" id="cd00146">
    <property type="entry name" value="PKD"/>
    <property type="match status" value="1"/>
</dbReference>
<comment type="caution">
    <text evidence="2">The sequence shown here is derived from an EMBL/GenBank/DDBJ whole genome shotgun (WGS) entry which is preliminary data.</text>
</comment>
<dbReference type="SUPFAM" id="SSF50952">
    <property type="entry name" value="Soluble quinoprotein glucose dehydrogenase"/>
    <property type="match status" value="1"/>
</dbReference>
<keyword evidence="3" id="KW-1185">Reference proteome</keyword>
<dbReference type="OrthoDB" id="9770043at2"/>
<dbReference type="SUPFAM" id="SSF49299">
    <property type="entry name" value="PKD domain"/>
    <property type="match status" value="1"/>
</dbReference>
<dbReference type="Pfam" id="PF00801">
    <property type="entry name" value="PKD"/>
    <property type="match status" value="1"/>
</dbReference>
<dbReference type="PANTHER" id="PTHR19328">
    <property type="entry name" value="HEDGEHOG-INTERACTING PROTEIN"/>
    <property type="match status" value="1"/>
</dbReference>
<dbReference type="Proteomes" id="UP000050277">
    <property type="component" value="Unassembled WGS sequence"/>
</dbReference>
<protein>
    <recommendedName>
        <fullName evidence="1">PKD domain-containing protein</fullName>
    </recommendedName>
</protein>
<accession>A0A0P6XBG6</accession>
<dbReference type="EMBL" id="LGKP01000046">
    <property type="protein sequence ID" value="KPL79520.1"/>
    <property type="molecule type" value="Genomic_DNA"/>
</dbReference>
<dbReference type="PANTHER" id="PTHR19328:SF13">
    <property type="entry name" value="HIPL1 PROTEIN"/>
    <property type="match status" value="1"/>
</dbReference>
<gene>
    <name evidence="2" type="ORF">SE18_26640</name>
</gene>
<name>A0A0P6XBG6_9CHLR</name>
<dbReference type="InterPro" id="IPR000601">
    <property type="entry name" value="PKD_dom"/>
</dbReference>
<evidence type="ECO:0000313" key="2">
    <source>
        <dbReference type="EMBL" id="KPL79520.1"/>
    </source>
</evidence>
<dbReference type="PROSITE" id="PS50093">
    <property type="entry name" value="PKD"/>
    <property type="match status" value="1"/>
</dbReference>
<dbReference type="InterPro" id="IPR013783">
    <property type="entry name" value="Ig-like_fold"/>
</dbReference>
<dbReference type="Gene3D" id="2.60.40.10">
    <property type="entry name" value="Immunoglobulins"/>
    <property type="match status" value="1"/>
</dbReference>
<proteinExistence type="predicted"/>
<dbReference type="InterPro" id="IPR011041">
    <property type="entry name" value="Quinoprot_gluc/sorb_DH_b-prop"/>
</dbReference>
<dbReference type="AlphaFoldDB" id="A0A0P6XBG6"/>